<name>A0AAD6L738_9ROSI</name>
<evidence type="ECO:0000313" key="1">
    <source>
        <dbReference type="EMBL" id="KAJ6951408.1"/>
    </source>
</evidence>
<gene>
    <name evidence="1" type="ORF">NC653_040735</name>
</gene>
<keyword evidence="2" id="KW-1185">Reference proteome</keyword>
<evidence type="ECO:0000313" key="2">
    <source>
        <dbReference type="Proteomes" id="UP001164929"/>
    </source>
</evidence>
<reference evidence="1" key="1">
    <citation type="journal article" date="2023" name="Mol. Ecol. Resour.">
        <title>Chromosome-level genome assembly of a triploid poplar Populus alba 'Berolinensis'.</title>
        <authorList>
            <person name="Chen S."/>
            <person name="Yu Y."/>
            <person name="Wang X."/>
            <person name="Wang S."/>
            <person name="Zhang T."/>
            <person name="Zhou Y."/>
            <person name="He R."/>
            <person name="Meng N."/>
            <person name="Wang Y."/>
            <person name="Liu W."/>
            <person name="Liu Z."/>
            <person name="Liu J."/>
            <person name="Guo Q."/>
            <person name="Huang H."/>
            <person name="Sederoff R.R."/>
            <person name="Wang G."/>
            <person name="Qu G."/>
            <person name="Chen S."/>
        </authorList>
    </citation>
    <scope>NUCLEOTIDE SEQUENCE</scope>
    <source>
        <strain evidence="1">SC-2020</strain>
    </source>
</reference>
<dbReference type="AlphaFoldDB" id="A0AAD6L738"/>
<comment type="caution">
    <text evidence="1">The sequence shown here is derived from an EMBL/GenBank/DDBJ whole genome shotgun (WGS) entry which is preliminary data.</text>
</comment>
<sequence>MEGASFKICGRQASRVQITHGRVLMDQGLPIYGCVPLNEHIIIQGSKSCLGCKKYNFAYRKQKQTIDI</sequence>
<protein>
    <submittedName>
        <fullName evidence="1">Uncharacterized protein</fullName>
    </submittedName>
</protein>
<dbReference type="EMBL" id="JAQIZT010000019">
    <property type="protein sequence ID" value="KAJ6951408.1"/>
    <property type="molecule type" value="Genomic_DNA"/>
</dbReference>
<dbReference type="Proteomes" id="UP001164929">
    <property type="component" value="Chromosome 19"/>
</dbReference>
<accession>A0AAD6L738</accession>
<proteinExistence type="predicted"/>
<organism evidence="1 2">
    <name type="scientific">Populus alba x Populus x berolinensis</name>
    <dbReference type="NCBI Taxonomy" id="444605"/>
    <lineage>
        <taxon>Eukaryota</taxon>
        <taxon>Viridiplantae</taxon>
        <taxon>Streptophyta</taxon>
        <taxon>Embryophyta</taxon>
        <taxon>Tracheophyta</taxon>
        <taxon>Spermatophyta</taxon>
        <taxon>Magnoliopsida</taxon>
        <taxon>eudicotyledons</taxon>
        <taxon>Gunneridae</taxon>
        <taxon>Pentapetalae</taxon>
        <taxon>rosids</taxon>
        <taxon>fabids</taxon>
        <taxon>Malpighiales</taxon>
        <taxon>Salicaceae</taxon>
        <taxon>Saliceae</taxon>
        <taxon>Populus</taxon>
    </lineage>
</organism>